<dbReference type="PANTHER" id="PTHR11132">
    <property type="entry name" value="SOLUTE CARRIER FAMILY 35"/>
    <property type="match status" value="1"/>
</dbReference>
<evidence type="ECO:0000256" key="1">
    <source>
        <dbReference type="ARBA" id="ARBA00003420"/>
    </source>
</evidence>
<feature type="transmembrane region" description="Helical" evidence="9">
    <location>
        <begin position="497"/>
        <end position="516"/>
    </location>
</feature>
<comment type="subcellular location">
    <subcellularLocation>
        <location evidence="2">Endoplasmic reticulum membrane</location>
        <topology evidence="2">Multi-pass membrane protein</topology>
    </subcellularLocation>
</comment>
<dbReference type="EMBL" id="CAJPDT010000053">
    <property type="protein sequence ID" value="CAF9929439.1"/>
    <property type="molecule type" value="Genomic_DNA"/>
</dbReference>
<feature type="transmembrane region" description="Helical" evidence="9">
    <location>
        <begin position="314"/>
        <end position="333"/>
    </location>
</feature>
<comment type="function">
    <text evidence="1">Involved in the import of GDP-mannose from the cytoplasm into the Golgi lumen.</text>
</comment>
<feature type="region of interest" description="Disordered" evidence="8">
    <location>
        <begin position="527"/>
        <end position="556"/>
    </location>
</feature>
<evidence type="ECO:0000256" key="2">
    <source>
        <dbReference type="ARBA" id="ARBA00004477"/>
    </source>
</evidence>
<feature type="transmembrane region" description="Helical" evidence="9">
    <location>
        <begin position="340"/>
        <end position="359"/>
    </location>
</feature>
<feature type="region of interest" description="Disordered" evidence="8">
    <location>
        <begin position="1"/>
        <end position="61"/>
    </location>
</feature>
<feature type="compositionally biased region" description="Polar residues" evidence="8">
    <location>
        <begin position="34"/>
        <end position="50"/>
    </location>
</feature>
<reference evidence="11" key="1">
    <citation type="submission" date="2021-03" db="EMBL/GenBank/DDBJ databases">
        <authorList>
            <person name="Tagirdzhanova G."/>
        </authorList>
    </citation>
    <scope>NUCLEOTIDE SEQUENCE</scope>
</reference>
<sequence length="586" mass="65182">MDADKEFQGEEEEQAGQLHSSGQISRLTDRATFSPRSSVDSQDSAVTTNADADLLSSDMDVVGDGYRRRRAQLMHGLENGNAREQTSSRKHLHRHRNAEAPDEENEQLVYSSDEGNVSDLSSRTTSDDFELDHFTAEAPFGDDEEMGMTRNERMHRKRRRRKAVRMDERFAGNVKASKQNITSTYSGVYKAWLINALLVASWYAFSLSISIYNKWMFSEKYLDFHFPLFTTCLHMVVQFCLASLVLFFIPRMRPRSDSLSNPQNHYHVRQDTSQTEKPLMTKMFYFTRVGPCGAATGFDIGLGNMSLKLISLTFYTQCKSSSLAFVLAFAFLFRLEDPSFKLVFIITTMTIGVILMVAGETAFSILGFILVIMAAFFSGFRWALTQILLLKNPATSNPFSSIFFLAPVMFVSLFIIAVPVEGLGALGHGLKALVDAKGVFMGVCILIFPGCLAFMMTASEFALLQRTSVVTLSICGQFKEVLTITAAAIVFKDPLTPVNSLGLGITLLSIGAYNYIKIMKMRKDARKEVSGEPESTNDEDGDGSATEHMLAPPQAMRRDRLSADILNGRVRAGSNAGSLKSLRENE</sequence>
<evidence type="ECO:0000313" key="12">
    <source>
        <dbReference type="Proteomes" id="UP000664534"/>
    </source>
</evidence>
<name>A0A8H3IWA0_9LECA</name>
<evidence type="ECO:0000256" key="3">
    <source>
        <dbReference type="ARBA" id="ARBA00010425"/>
    </source>
</evidence>
<evidence type="ECO:0000259" key="10">
    <source>
        <dbReference type="Pfam" id="PF03151"/>
    </source>
</evidence>
<keyword evidence="6 9" id="KW-1133">Transmembrane helix</keyword>
<evidence type="ECO:0000256" key="5">
    <source>
        <dbReference type="ARBA" id="ARBA00022692"/>
    </source>
</evidence>
<accession>A0A8H3IWA0</accession>
<feature type="transmembrane region" description="Helical" evidence="9">
    <location>
        <begin position="469"/>
        <end position="491"/>
    </location>
</feature>
<dbReference type="GO" id="GO:0005789">
    <property type="term" value="C:endoplasmic reticulum membrane"/>
    <property type="evidence" value="ECO:0007669"/>
    <property type="project" value="UniProtKB-SubCell"/>
</dbReference>
<feature type="transmembrane region" description="Helical" evidence="9">
    <location>
        <begin position="402"/>
        <end position="426"/>
    </location>
</feature>
<feature type="region of interest" description="Disordered" evidence="8">
    <location>
        <begin position="74"/>
        <end position="124"/>
    </location>
</feature>
<dbReference type="Pfam" id="PF03151">
    <property type="entry name" value="TPT"/>
    <property type="match status" value="1"/>
</dbReference>
<feature type="transmembrane region" description="Helical" evidence="9">
    <location>
        <begin position="365"/>
        <end position="390"/>
    </location>
</feature>
<keyword evidence="5 9" id="KW-0812">Transmembrane</keyword>
<evidence type="ECO:0000256" key="9">
    <source>
        <dbReference type="SAM" id="Phobius"/>
    </source>
</evidence>
<feature type="transmembrane region" description="Helical" evidence="9">
    <location>
        <begin position="438"/>
        <end position="457"/>
    </location>
</feature>
<feature type="transmembrane region" description="Helical" evidence="9">
    <location>
        <begin position="192"/>
        <end position="212"/>
    </location>
</feature>
<keyword evidence="7 9" id="KW-0472">Membrane</keyword>
<keyword evidence="12" id="KW-1185">Reference proteome</keyword>
<feature type="transmembrane region" description="Helical" evidence="9">
    <location>
        <begin position="224"/>
        <end position="249"/>
    </location>
</feature>
<comment type="similarity">
    <text evidence="3">Belongs to the TPT transporter family. SLC35D subfamily.</text>
</comment>
<evidence type="ECO:0000256" key="8">
    <source>
        <dbReference type="SAM" id="MobiDB-lite"/>
    </source>
</evidence>
<comment type="caution">
    <text evidence="11">The sequence shown here is derived from an EMBL/GenBank/DDBJ whole genome shotgun (WGS) entry which is preliminary data.</text>
</comment>
<protein>
    <submittedName>
        <fullName evidence="11">Triose-phosphate Transporter</fullName>
    </submittedName>
</protein>
<dbReference type="OrthoDB" id="18894at2759"/>
<feature type="transmembrane region" description="Helical" evidence="9">
    <location>
        <begin position="283"/>
        <end position="302"/>
    </location>
</feature>
<evidence type="ECO:0000256" key="6">
    <source>
        <dbReference type="ARBA" id="ARBA00022989"/>
    </source>
</evidence>
<evidence type="ECO:0000256" key="4">
    <source>
        <dbReference type="ARBA" id="ARBA00011182"/>
    </source>
</evidence>
<dbReference type="InterPro" id="IPR004853">
    <property type="entry name" value="Sugar_P_trans_dom"/>
</dbReference>
<gene>
    <name evidence="11" type="primary">CAS42</name>
    <name evidence="11" type="ORF">IMSHALPRED_007912</name>
</gene>
<comment type="subunit">
    <text evidence="4">Homooligomer.</text>
</comment>
<evidence type="ECO:0000256" key="7">
    <source>
        <dbReference type="ARBA" id="ARBA00023136"/>
    </source>
</evidence>
<feature type="domain" description="Sugar phosphate transporter" evidence="10">
    <location>
        <begin position="196"/>
        <end position="513"/>
    </location>
</feature>
<proteinExistence type="inferred from homology"/>
<dbReference type="Proteomes" id="UP000664534">
    <property type="component" value="Unassembled WGS sequence"/>
</dbReference>
<dbReference type="AlphaFoldDB" id="A0A8H3IWA0"/>
<dbReference type="InterPro" id="IPR050186">
    <property type="entry name" value="TPT_transporter"/>
</dbReference>
<organism evidence="11 12">
    <name type="scientific">Imshaugia aleurites</name>
    <dbReference type="NCBI Taxonomy" id="172621"/>
    <lineage>
        <taxon>Eukaryota</taxon>
        <taxon>Fungi</taxon>
        <taxon>Dikarya</taxon>
        <taxon>Ascomycota</taxon>
        <taxon>Pezizomycotina</taxon>
        <taxon>Lecanoromycetes</taxon>
        <taxon>OSLEUM clade</taxon>
        <taxon>Lecanoromycetidae</taxon>
        <taxon>Lecanorales</taxon>
        <taxon>Lecanorineae</taxon>
        <taxon>Parmeliaceae</taxon>
        <taxon>Imshaugia</taxon>
    </lineage>
</organism>
<feature type="compositionally biased region" description="Polar residues" evidence="8">
    <location>
        <begin position="108"/>
        <end position="124"/>
    </location>
</feature>
<evidence type="ECO:0000313" key="11">
    <source>
        <dbReference type="EMBL" id="CAF9929439.1"/>
    </source>
</evidence>